<dbReference type="Proteomes" id="UP000326759">
    <property type="component" value="Unassembled WGS sequence"/>
</dbReference>
<gene>
    <name evidence="2" type="ORF">Anas_05090</name>
</gene>
<dbReference type="Gene3D" id="3.90.1200.10">
    <property type="match status" value="1"/>
</dbReference>
<dbReference type="PANTHER" id="PTHR11012">
    <property type="entry name" value="PROTEIN KINASE-LIKE DOMAIN-CONTAINING"/>
    <property type="match status" value="1"/>
</dbReference>
<proteinExistence type="predicted"/>
<feature type="domain" description="CHK kinase-like" evidence="1">
    <location>
        <begin position="13"/>
        <end position="166"/>
    </location>
</feature>
<evidence type="ECO:0000259" key="1">
    <source>
        <dbReference type="SMART" id="SM00587"/>
    </source>
</evidence>
<dbReference type="InterPro" id="IPR011009">
    <property type="entry name" value="Kinase-like_dom_sf"/>
</dbReference>
<protein>
    <recommendedName>
        <fullName evidence="1">CHK kinase-like domain-containing protein</fullName>
    </recommendedName>
</protein>
<dbReference type="InterPro" id="IPR004119">
    <property type="entry name" value="EcKL"/>
</dbReference>
<reference evidence="2 3" key="1">
    <citation type="journal article" date="2019" name="PLoS Biol.">
        <title>Sex chromosomes control vertical transmission of feminizing Wolbachia symbionts in an isopod.</title>
        <authorList>
            <person name="Becking T."/>
            <person name="Chebbi M.A."/>
            <person name="Giraud I."/>
            <person name="Moumen B."/>
            <person name="Laverre T."/>
            <person name="Caubet Y."/>
            <person name="Peccoud J."/>
            <person name="Gilbert C."/>
            <person name="Cordaux R."/>
        </authorList>
    </citation>
    <scope>NUCLEOTIDE SEQUENCE [LARGE SCALE GENOMIC DNA]</scope>
    <source>
        <strain evidence="2">ANa2</strain>
        <tissue evidence="2">Whole body excluding digestive tract and cuticle</tissue>
    </source>
</reference>
<dbReference type="InterPro" id="IPR015897">
    <property type="entry name" value="CHK_kinase-like"/>
</dbReference>
<evidence type="ECO:0000313" key="2">
    <source>
        <dbReference type="EMBL" id="KAB7499080.1"/>
    </source>
</evidence>
<dbReference type="OrthoDB" id="6380646at2759"/>
<dbReference type="AlphaFoldDB" id="A0A5N5T2C6"/>
<evidence type="ECO:0000313" key="3">
    <source>
        <dbReference type="Proteomes" id="UP000326759"/>
    </source>
</evidence>
<sequence>MVNISSCECMPWYVGVFRIRQRLTEEHWFDANCKYYTHVFDKTIISQVLGAIKYLSTIPKYEKCAKWLNENKQNLSQYFLEGFKSSKPLEVLIHGDCWTNNLLFKYNSKNTPVDLRLVDLQVSRLASPGSDINYFVYTSLTGDTRSKYFHDLLEAYYQSFSKVLILSRRKLPFTFKELEDDVERTKIVGLVIGLLAIPGIFFEGEDEIFDFGEMTEENMEEIFH</sequence>
<name>A0A5N5T2C6_9CRUS</name>
<organism evidence="2 3">
    <name type="scientific">Armadillidium nasatum</name>
    <dbReference type="NCBI Taxonomy" id="96803"/>
    <lineage>
        <taxon>Eukaryota</taxon>
        <taxon>Metazoa</taxon>
        <taxon>Ecdysozoa</taxon>
        <taxon>Arthropoda</taxon>
        <taxon>Crustacea</taxon>
        <taxon>Multicrustacea</taxon>
        <taxon>Malacostraca</taxon>
        <taxon>Eumalacostraca</taxon>
        <taxon>Peracarida</taxon>
        <taxon>Isopoda</taxon>
        <taxon>Oniscidea</taxon>
        <taxon>Crinocheta</taxon>
        <taxon>Armadillidiidae</taxon>
        <taxon>Armadillidium</taxon>
    </lineage>
</organism>
<accession>A0A5N5T2C6</accession>
<dbReference type="SMART" id="SM00587">
    <property type="entry name" value="CHK"/>
    <property type="match status" value="1"/>
</dbReference>
<dbReference type="EMBL" id="SEYY01018700">
    <property type="protein sequence ID" value="KAB7499080.1"/>
    <property type="molecule type" value="Genomic_DNA"/>
</dbReference>
<dbReference type="PANTHER" id="PTHR11012:SF30">
    <property type="entry name" value="PROTEIN KINASE-LIKE DOMAIN-CONTAINING"/>
    <property type="match status" value="1"/>
</dbReference>
<comment type="caution">
    <text evidence="2">The sequence shown here is derived from an EMBL/GenBank/DDBJ whole genome shotgun (WGS) entry which is preliminary data.</text>
</comment>
<dbReference type="SUPFAM" id="SSF56112">
    <property type="entry name" value="Protein kinase-like (PK-like)"/>
    <property type="match status" value="1"/>
</dbReference>
<dbReference type="Pfam" id="PF02958">
    <property type="entry name" value="EcKL"/>
    <property type="match status" value="1"/>
</dbReference>
<keyword evidence="3" id="KW-1185">Reference proteome</keyword>